<keyword evidence="5 12" id="KW-0479">Metal-binding</keyword>
<name>A0AAE1TSD4_9EUCA</name>
<comment type="similarity">
    <text evidence="2 12">Belongs to the ENDOU family.</text>
</comment>
<evidence type="ECO:0000256" key="4">
    <source>
        <dbReference type="ARBA" id="ARBA00022722"/>
    </source>
</evidence>
<dbReference type="InterPro" id="IPR018998">
    <property type="entry name" value="EndoU_C"/>
</dbReference>
<dbReference type="GO" id="GO:0016829">
    <property type="term" value="F:lyase activity"/>
    <property type="evidence" value="ECO:0007669"/>
    <property type="project" value="UniProtKB-KW"/>
</dbReference>
<dbReference type="SMART" id="SM00201">
    <property type="entry name" value="SO"/>
    <property type="match status" value="3"/>
</dbReference>
<dbReference type="SUPFAM" id="SSF90188">
    <property type="entry name" value="Somatomedin B domain"/>
    <property type="match status" value="3"/>
</dbReference>
<evidence type="ECO:0000256" key="12">
    <source>
        <dbReference type="RuleBase" id="RU367085"/>
    </source>
</evidence>
<feature type="domain" description="EndoU" evidence="14">
    <location>
        <begin position="395"/>
        <end position="652"/>
    </location>
</feature>
<dbReference type="InterPro" id="IPR037227">
    <property type="entry name" value="EndoU-like"/>
</dbReference>
<dbReference type="CDD" id="cd21159">
    <property type="entry name" value="XendoU"/>
    <property type="match status" value="2"/>
</dbReference>
<organism evidence="15 16">
    <name type="scientific">Petrolisthes manimaculis</name>
    <dbReference type="NCBI Taxonomy" id="1843537"/>
    <lineage>
        <taxon>Eukaryota</taxon>
        <taxon>Metazoa</taxon>
        <taxon>Ecdysozoa</taxon>
        <taxon>Arthropoda</taxon>
        <taxon>Crustacea</taxon>
        <taxon>Multicrustacea</taxon>
        <taxon>Malacostraca</taxon>
        <taxon>Eumalacostraca</taxon>
        <taxon>Eucarida</taxon>
        <taxon>Decapoda</taxon>
        <taxon>Pleocyemata</taxon>
        <taxon>Anomura</taxon>
        <taxon>Galatheoidea</taxon>
        <taxon>Porcellanidae</taxon>
        <taxon>Petrolisthes</taxon>
    </lineage>
</organism>
<comment type="caution">
    <text evidence="15">The sequence shown here is derived from an EMBL/GenBank/DDBJ whole genome shotgun (WGS) entry which is preliminary data.</text>
</comment>
<keyword evidence="4 12" id="KW-0540">Nuclease</keyword>
<evidence type="ECO:0000256" key="1">
    <source>
        <dbReference type="ARBA" id="ARBA00001936"/>
    </source>
</evidence>
<keyword evidence="10 12" id="KW-0464">Manganese</keyword>
<gene>
    <name evidence="15" type="ORF">Pmani_031465</name>
</gene>
<dbReference type="PROSITE" id="PS00524">
    <property type="entry name" value="SMB_1"/>
    <property type="match status" value="2"/>
</dbReference>
<keyword evidence="6 12" id="KW-0255">Endonuclease</keyword>
<feature type="domain" description="EndoU" evidence="14">
    <location>
        <begin position="45"/>
        <end position="301"/>
    </location>
</feature>
<dbReference type="GO" id="GO:0046872">
    <property type="term" value="F:metal ion binding"/>
    <property type="evidence" value="ECO:0007669"/>
    <property type="project" value="UniProtKB-UniRule"/>
</dbReference>
<keyword evidence="7 12" id="KW-0378">Hydrolase</keyword>
<dbReference type="PROSITE" id="PS51959">
    <property type="entry name" value="ENDOU"/>
    <property type="match status" value="2"/>
</dbReference>
<evidence type="ECO:0000256" key="3">
    <source>
        <dbReference type="ARBA" id="ARBA00011245"/>
    </source>
</evidence>
<evidence type="ECO:0000256" key="5">
    <source>
        <dbReference type="ARBA" id="ARBA00022723"/>
    </source>
</evidence>
<evidence type="ECO:0000256" key="8">
    <source>
        <dbReference type="ARBA" id="ARBA00022884"/>
    </source>
</evidence>
<feature type="domain" description="SMB" evidence="13">
    <location>
        <begin position="1"/>
        <end position="41"/>
    </location>
</feature>
<keyword evidence="8 12" id="KW-0694">RNA-binding</keyword>
<evidence type="ECO:0000256" key="9">
    <source>
        <dbReference type="ARBA" id="ARBA00023157"/>
    </source>
</evidence>
<sequence length="652" mass="71160">MTCQDRCGEGYLYSKPCQCNNECGSHGNCCSDYDELCGGIGGGVTDQELWDLTEQMFAADINSVGDQLVIDLQGQGTSGDLAPGPLFVSVPPEALSGPTLSTFVQLQDNYIPSVTESEVEDVTEVTEQQAFLDAVMATEVMQLAETFLQSKNLVTSLRDKLDEMWFTMYTRSGSIVGSSGFEHVFVGELKNGAVSGFHNWVSFQKEEAEGDLNYEGYEKIVDLGTTGSIIMHHFNWLTEPKTIGSMYIGTSPELEMAAYTVCFLARPDSLCPAQMNSYKFQIQTWTLGYNGLVLVDMKILLLLLLFALGAQGQSISCVGRCGVNDGISSCQCNSLCTDYGDCCSDFGTVCMTCQDRCGEGYLYSKPCQCNNECGSHGNCCNDYDELCGGTGGGVTDQELWDLTEQMFAADINSVGDQLVINLQGQGTSGDLAPGPLFVSVPPEALSGPTLSTFVQLQDNYIPSVTESEVEDVTEVTEQQAFLDAVMATEVMQLAETFLQSKNLVTSLRDKLDEIWFTMYTRSGSTVGSSGFEHVFVGELKNGAVSGFHNWVSFQKEEAEGDLNYEGYEKIVDLGTTGSIIMHHFNWLTEPKNIGSMYIGTSPELEMAANTVCFLARPDSLCPVQMNSYKFQIQTWTQNYNGKVVVGSAYPDI</sequence>
<dbReference type="InterPro" id="IPR001212">
    <property type="entry name" value="Somatomedin_B_dom"/>
</dbReference>
<evidence type="ECO:0000256" key="7">
    <source>
        <dbReference type="ARBA" id="ARBA00022801"/>
    </source>
</evidence>
<evidence type="ECO:0000259" key="13">
    <source>
        <dbReference type="PROSITE" id="PS50958"/>
    </source>
</evidence>
<dbReference type="Pfam" id="PF09412">
    <property type="entry name" value="XendoU"/>
    <property type="match status" value="2"/>
</dbReference>
<evidence type="ECO:0000256" key="10">
    <source>
        <dbReference type="ARBA" id="ARBA00023211"/>
    </source>
</evidence>
<dbReference type="AlphaFoldDB" id="A0AAE1TSD4"/>
<evidence type="ECO:0000259" key="14">
    <source>
        <dbReference type="PROSITE" id="PS51959"/>
    </source>
</evidence>
<evidence type="ECO:0000313" key="15">
    <source>
        <dbReference type="EMBL" id="KAK4295997.1"/>
    </source>
</evidence>
<reference evidence="15" key="1">
    <citation type="submission" date="2023-11" db="EMBL/GenBank/DDBJ databases">
        <title>Genome assemblies of two species of porcelain crab, Petrolisthes cinctipes and Petrolisthes manimaculis (Anomura: Porcellanidae).</title>
        <authorList>
            <person name="Angst P."/>
        </authorList>
    </citation>
    <scope>NUCLEOTIDE SEQUENCE</scope>
    <source>
        <strain evidence="15">PB745_02</strain>
        <tissue evidence="15">Gill</tissue>
    </source>
</reference>
<comment type="cofactor">
    <cofactor evidence="1 12">
        <name>Mn(2+)</name>
        <dbReference type="ChEBI" id="CHEBI:29035"/>
    </cofactor>
</comment>
<keyword evidence="16" id="KW-1185">Reference proteome</keyword>
<dbReference type="InterPro" id="IPR036024">
    <property type="entry name" value="Somatomedin_B-like_dom_sf"/>
</dbReference>
<proteinExistence type="inferred from homology"/>
<dbReference type="GO" id="GO:0004521">
    <property type="term" value="F:RNA endonuclease activity"/>
    <property type="evidence" value="ECO:0007669"/>
    <property type="project" value="UniProtKB-UniRule"/>
</dbReference>
<evidence type="ECO:0000313" key="16">
    <source>
        <dbReference type="Proteomes" id="UP001292094"/>
    </source>
</evidence>
<keyword evidence="11" id="KW-0456">Lyase</keyword>
<dbReference type="Gene3D" id="4.10.410.20">
    <property type="match status" value="3"/>
</dbReference>
<feature type="domain" description="SMB" evidence="13">
    <location>
        <begin position="349"/>
        <end position="391"/>
    </location>
</feature>
<dbReference type="PROSITE" id="PS50958">
    <property type="entry name" value="SMB_2"/>
    <property type="match status" value="3"/>
</dbReference>
<dbReference type="GO" id="GO:0003723">
    <property type="term" value="F:RNA binding"/>
    <property type="evidence" value="ECO:0007669"/>
    <property type="project" value="UniProtKB-UniRule"/>
</dbReference>
<protein>
    <submittedName>
        <fullName evidence="15">Uncharacterized protein</fullName>
    </submittedName>
</protein>
<keyword evidence="9" id="KW-1015">Disulfide bond</keyword>
<dbReference type="GO" id="GO:0016787">
    <property type="term" value="F:hydrolase activity"/>
    <property type="evidence" value="ECO:0007669"/>
    <property type="project" value="UniProtKB-KW"/>
</dbReference>
<dbReference type="SUPFAM" id="SSF142877">
    <property type="entry name" value="EndoU-like"/>
    <property type="match status" value="2"/>
</dbReference>
<dbReference type="Proteomes" id="UP001292094">
    <property type="component" value="Unassembled WGS sequence"/>
</dbReference>
<feature type="domain" description="SMB" evidence="13">
    <location>
        <begin position="313"/>
        <end position="346"/>
    </location>
</feature>
<evidence type="ECO:0000256" key="11">
    <source>
        <dbReference type="ARBA" id="ARBA00023239"/>
    </source>
</evidence>
<dbReference type="PANTHER" id="PTHR12439:SF42">
    <property type="entry name" value="ENDORIBONUCLEASE-RELATED"/>
    <property type="match status" value="1"/>
</dbReference>
<evidence type="ECO:0000256" key="2">
    <source>
        <dbReference type="ARBA" id="ARBA00010168"/>
    </source>
</evidence>
<dbReference type="Pfam" id="PF01033">
    <property type="entry name" value="Somatomedin_B"/>
    <property type="match status" value="3"/>
</dbReference>
<comment type="subunit">
    <text evidence="3 12">Monomer.</text>
</comment>
<evidence type="ECO:0000256" key="6">
    <source>
        <dbReference type="ARBA" id="ARBA00022759"/>
    </source>
</evidence>
<dbReference type="PANTHER" id="PTHR12439">
    <property type="entry name" value="PLACENTAL PROTEIN 11-RELATED"/>
    <property type="match status" value="1"/>
</dbReference>
<dbReference type="InterPro" id="IPR039787">
    <property type="entry name" value="ENDOU"/>
</dbReference>
<accession>A0AAE1TSD4</accession>
<dbReference type="EMBL" id="JAWZYT010003953">
    <property type="protein sequence ID" value="KAK4295997.1"/>
    <property type="molecule type" value="Genomic_DNA"/>
</dbReference>